<dbReference type="EMBL" id="MU859268">
    <property type="protein sequence ID" value="KAK3948338.1"/>
    <property type="molecule type" value="Genomic_DNA"/>
</dbReference>
<reference evidence="5" key="2">
    <citation type="submission" date="2023-06" db="EMBL/GenBank/DDBJ databases">
        <authorList>
            <consortium name="Lawrence Berkeley National Laboratory"/>
            <person name="Mondo S.J."/>
            <person name="Hensen N."/>
            <person name="Bonometti L."/>
            <person name="Westerberg I."/>
            <person name="Brannstrom I.O."/>
            <person name="Guillou S."/>
            <person name="Cros-Aarteil S."/>
            <person name="Calhoun S."/>
            <person name="Haridas S."/>
            <person name="Kuo A."/>
            <person name="Pangilinan J."/>
            <person name="Riley R."/>
            <person name="Labutti K."/>
            <person name="Andreopoulos B."/>
            <person name="Lipzen A."/>
            <person name="Chen C."/>
            <person name="Yanf M."/>
            <person name="Daum C."/>
            <person name="Ng V."/>
            <person name="Clum A."/>
            <person name="Steindorff A."/>
            <person name="Ohm R."/>
            <person name="Martin F."/>
            <person name="Silar P."/>
            <person name="Natvig D."/>
            <person name="Lalanne C."/>
            <person name="Gautier V."/>
            <person name="Ament-Velasquez S.L."/>
            <person name="Kruys A."/>
            <person name="Hutchinson M.I."/>
            <person name="Powell A.J."/>
            <person name="Barry K."/>
            <person name="Miller A.N."/>
            <person name="Grigoriev I.V."/>
            <person name="Debuchy R."/>
            <person name="Gladieux P."/>
            <person name="Thoren M.H."/>
            <person name="Johannesson H."/>
        </authorList>
    </citation>
    <scope>NUCLEOTIDE SEQUENCE</scope>
    <source>
        <strain evidence="5">CBS 626.80</strain>
    </source>
</reference>
<evidence type="ECO:0000256" key="2">
    <source>
        <dbReference type="ARBA" id="ARBA00022857"/>
    </source>
</evidence>
<evidence type="ECO:0000256" key="3">
    <source>
        <dbReference type="SAM" id="MobiDB-lite"/>
    </source>
</evidence>
<gene>
    <name evidence="5" type="ORF">QBC32DRAFT_222209</name>
</gene>
<dbReference type="PANTHER" id="PTHR42748:SF31">
    <property type="entry name" value="NMRA-LIKE DOMAIN-CONTAINING PROTEIN-RELATED"/>
    <property type="match status" value="1"/>
</dbReference>
<proteinExistence type="inferred from homology"/>
<dbReference type="SUPFAM" id="SSF51735">
    <property type="entry name" value="NAD(P)-binding Rossmann-fold domains"/>
    <property type="match status" value="1"/>
</dbReference>
<dbReference type="PANTHER" id="PTHR42748">
    <property type="entry name" value="NITROGEN METABOLITE REPRESSION PROTEIN NMRA FAMILY MEMBER"/>
    <property type="match status" value="1"/>
</dbReference>
<dbReference type="Gene3D" id="3.90.25.10">
    <property type="entry name" value="UDP-galactose 4-epimerase, domain 1"/>
    <property type="match status" value="1"/>
</dbReference>
<evidence type="ECO:0000259" key="4">
    <source>
        <dbReference type="Pfam" id="PF05368"/>
    </source>
</evidence>
<keyword evidence="2" id="KW-0521">NADP</keyword>
<protein>
    <submittedName>
        <fullName evidence="5">NmrA-like family protein</fullName>
    </submittedName>
</protein>
<keyword evidence="6" id="KW-1185">Reference proteome</keyword>
<dbReference type="InterPro" id="IPR051164">
    <property type="entry name" value="NmrA-like_oxidored"/>
</dbReference>
<dbReference type="Proteomes" id="UP001303222">
    <property type="component" value="Unassembled WGS sequence"/>
</dbReference>
<dbReference type="InterPro" id="IPR036291">
    <property type="entry name" value="NAD(P)-bd_dom_sf"/>
</dbReference>
<reference evidence="5" key="1">
    <citation type="journal article" date="2023" name="Mol. Phylogenet. Evol.">
        <title>Genome-scale phylogeny and comparative genomics of the fungal order Sordariales.</title>
        <authorList>
            <person name="Hensen N."/>
            <person name="Bonometti L."/>
            <person name="Westerberg I."/>
            <person name="Brannstrom I.O."/>
            <person name="Guillou S."/>
            <person name="Cros-Aarteil S."/>
            <person name="Calhoun S."/>
            <person name="Haridas S."/>
            <person name="Kuo A."/>
            <person name="Mondo S."/>
            <person name="Pangilinan J."/>
            <person name="Riley R."/>
            <person name="LaButti K."/>
            <person name="Andreopoulos B."/>
            <person name="Lipzen A."/>
            <person name="Chen C."/>
            <person name="Yan M."/>
            <person name="Daum C."/>
            <person name="Ng V."/>
            <person name="Clum A."/>
            <person name="Steindorff A."/>
            <person name="Ohm R.A."/>
            <person name="Martin F."/>
            <person name="Silar P."/>
            <person name="Natvig D.O."/>
            <person name="Lalanne C."/>
            <person name="Gautier V."/>
            <person name="Ament-Velasquez S.L."/>
            <person name="Kruys A."/>
            <person name="Hutchinson M.I."/>
            <person name="Powell A.J."/>
            <person name="Barry K."/>
            <person name="Miller A.N."/>
            <person name="Grigoriev I.V."/>
            <person name="Debuchy R."/>
            <person name="Gladieux P."/>
            <person name="Hiltunen Thoren M."/>
            <person name="Johannesson H."/>
        </authorList>
    </citation>
    <scope>NUCLEOTIDE SEQUENCE</scope>
    <source>
        <strain evidence="5">CBS 626.80</strain>
    </source>
</reference>
<dbReference type="GO" id="GO:0005634">
    <property type="term" value="C:nucleus"/>
    <property type="evidence" value="ECO:0007669"/>
    <property type="project" value="TreeGrafter"/>
</dbReference>
<comment type="caution">
    <text evidence="5">The sequence shown here is derived from an EMBL/GenBank/DDBJ whole genome shotgun (WGS) entry which is preliminary data.</text>
</comment>
<organism evidence="5 6">
    <name type="scientific">Pseudoneurospora amorphoporcata</name>
    <dbReference type="NCBI Taxonomy" id="241081"/>
    <lineage>
        <taxon>Eukaryota</taxon>
        <taxon>Fungi</taxon>
        <taxon>Dikarya</taxon>
        <taxon>Ascomycota</taxon>
        <taxon>Pezizomycotina</taxon>
        <taxon>Sordariomycetes</taxon>
        <taxon>Sordariomycetidae</taxon>
        <taxon>Sordariales</taxon>
        <taxon>Sordariaceae</taxon>
        <taxon>Pseudoneurospora</taxon>
    </lineage>
</organism>
<feature type="region of interest" description="Disordered" evidence="3">
    <location>
        <begin position="1"/>
        <end position="23"/>
    </location>
</feature>
<evidence type="ECO:0000313" key="6">
    <source>
        <dbReference type="Proteomes" id="UP001303222"/>
    </source>
</evidence>
<dbReference type="Pfam" id="PF05368">
    <property type="entry name" value="NmrA"/>
    <property type="match status" value="1"/>
</dbReference>
<name>A0AAN6NQH4_9PEZI</name>
<dbReference type="InterPro" id="IPR008030">
    <property type="entry name" value="NmrA-like"/>
</dbReference>
<evidence type="ECO:0000256" key="1">
    <source>
        <dbReference type="ARBA" id="ARBA00006328"/>
    </source>
</evidence>
<dbReference type="AlphaFoldDB" id="A0AAN6NQH4"/>
<sequence length="214" mass="23968">MLGGLRPQYPPRPVGPSAGPAARPAAREYPHVYHFDGKAKVEEYTRSVGIPSTFFLAGFYMSNLPGQTFRFDNGKWTLALPTPSSSLFPVFDTADTGKFVKAAILHRDETLGKRLLGATEYMTGDQLVEGFKKVFPEAGKTASYYQLPEDVYLNILKGLGMPEFVAQELLENMLLLGTFGYFGDESLDWTHSLVEEKLTTWEEFIKKTPVWNDL</sequence>
<dbReference type="Gene3D" id="3.40.50.720">
    <property type="entry name" value="NAD(P)-binding Rossmann-like Domain"/>
    <property type="match status" value="1"/>
</dbReference>
<feature type="domain" description="NmrA-like" evidence="4">
    <location>
        <begin position="19"/>
        <end position="205"/>
    </location>
</feature>
<evidence type="ECO:0000313" key="5">
    <source>
        <dbReference type="EMBL" id="KAK3948338.1"/>
    </source>
</evidence>
<comment type="similarity">
    <text evidence="1">Belongs to the NmrA-type oxidoreductase family.</text>
</comment>
<accession>A0AAN6NQH4</accession>